<evidence type="ECO:0000256" key="1">
    <source>
        <dbReference type="ARBA" id="ARBA00023186"/>
    </source>
</evidence>
<dbReference type="SMART" id="SM00271">
    <property type="entry name" value="DnaJ"/>
    <property type="match status" value="1"/>
</dbReference>
<dbReference type="FunFam" id="2.60.260.20:FF:000041">
    <property type="entry name" value="HSP40/DnaJ peptide-binding protein"/>
    <property type="match status" value="1"/>
</dbReference>
<dbReference type="CDD" id="cd10747">
    <property type="entry name" value="DnaJ_C"/>
    <property type="match status" value="1"/>
</dbReference>
<dbReference type="PANTHER" id="PTHR24078">
    <property type="entry name" value="DNAJ HOMOLOG SUBFAMILY C MEMBER"/>
    <property type="match status" value="1"/>
</dbReference>
<dbReference type="FunFam" id="1.10.287.110:FF:000125">
    <property type="entry name" value="HSP40/DnaJ peptide-binding protein"/>
    <property type="match status" value="1"/>
</dbReference>
<dbReference type="FunFam" id="2.60.260.20:FF:000015">
    <property type="entry name" value="Heat shock protein 40"/>
    <property type="match status" value="1"/>
</dbReference>
<dbReference type="GO" id="GO:0005783">
    <property type="term" value="C:endoplasmic reticulum"/>
    <property type="evidence" value="ECO:0007669"/>
    <property type="project" value="UniProtKB-ARBA"/>
</dbReference>
<dbReference type="SUPFAM" id="SSF46565">
    <property type="entry name" value="Chaperone J-domain"/>
    <property type="match status" value="1"/>
</dbReference>
<evidence type="ECO:0000259" key="2">
    <source>
        <dbReference type="PROSITE" id="PS50076"/>
    </source>
</evidence>
<dbReference type="eggNOG" id="KOG0714">
    <property type="taxonomic scope" value="Eukaryota"/>
</dbReference>
<dbReference type="Pfam" id="PF00226">
    <property type="entry name" value="DnaJ"/>
    <property type="match status" value="1"/>
</dbReference>
<dbReference type="SUPFAM" id="SSF49493">
    <property type="entry name" value="HSP40/DnaJ peptide-binding domain"/>
    <property type="match status" value="2"/>
</dbReference>
<dbReference type="GO" id="GO:0005829">
    <property type="term" value="C:cytosol"/>
    <property type="evidence" value="ECO:0007669"/>
    <property type="project" value="TreeGrafter"/>
</dbReference>
<evidence type="ECO:0000313" key="3">
    <source>
        <dbReference type="EnsemblPlants" id="ORUFI01G42390.1"/>
    </source>
</evidence>
<dbReference type="GO" id="GO:0006457">
    <property type="term" value="P:protein folding"/>
    <property type="evidence" value="ECO:0007669"/>
    <property type="project" value="InterPro"/>
</dbReference>
<dbReference type="Gramene" id="ORUFI01G42390.1">
    <property type="protein sequence ID" value="ORUFI01G42390.1"/>
    <property type="gene ID" value="ORUFI01G42390"/>
</dbReference>
<dbReference type="Proteomes" id="UP000008022">
    <property type="component" value="Unassembled WGS sequence"/>
</dbReference>
<dbReference type="Gene3D" id="1.10.287.110">
    <property type="entry name" value="DnaJ domain"/>
    <property type="match status" value="1"/>
</dbReference>
<dbReference type="GO" id="GO:0051087">
    <property type="term" value="F:protein-folding chaperone binding"/>
    <property type="evidence" value="ECO:0007669"/>
    <property type="project" value="TreeGrafter"/>
</dbReference>
<sequence length="424" mass="46425">MPLHKSHSSLTHSLTHTATLAVFLLCRLTTSLRNKLLISLPSLALLLLLLLPPPRPPPIHPSTVSSLPSPMGNPPELYHRILNIPRETSPQEIRAAYKSLVKKWHPDKHPPSSKPEAEARFKAITEAYEALLDQQENRAVFGVCCNDGRAGEKAMACGVVGGGGAHIARTRSDDFGARMAPGTPAREFKKVYSSGNSGGRRAFAEFSSSIMRKAPPLERKLDCTLEELCHGCKKEVKFTRDVVTKNGVAGLITFNGFTILDRSIVKKEVSQMVLVKPGWKKGNKITFEGMGDERPGCLPADAVFVISEKKHPVFKRVGNDLVLKAEVPLVSALTGWSFSFRLLSGKKVSCSFQDEIICPGYEKIIKGEGMPIADQKGARGDLRVKFEIAFPKQLTDEQRDGLAQILRGFTTDVLVTALPNPFLG</sequence>
<name>A0A0E0N5Q3_ORYRU</name>
<organism evidence="3 4">
    <name type="scientific">Oryza rufipogon</name>
    <name type="common">Brownbeard rice</name>
    <name type="synonym">Asian wild rice</name>
    <dbReference type="NCBI Taxonomy" id="4529"/>
    <lineage>
        <taxon>Eukaryota</taxon>
        <taxon>Viridiplantae</taxon>
        <taxon>Streptophyta</taxon>
        <taxon>Embryophyta</taxon>
        <taxon>Tracheophyta</taxon>
        <taxon>Spermatophyta</taxon>
        <taxon>Magnoliopsida</taxon>
        <taxon>Liliopsida</taxon>
        <taxon>Poales</taxon>
        <taxon>Poaceae</taxon>
        <taxon>BOP clade</taxon>
        <taxon>Oryzoideae</taxon>
        <taxon>Oryzeae</taxon>
        <taxon>Oryzinae</taxon>
        <taxon>Oryza</taxon>
    </lineage>
</organism>
<dbReference type="Gene3D" id="2.60.260.20">
    <property type="entry name" value="Urease metallochaperone UreE, N-terminal domain"/>
    <property type="match status" value="2"/>
</dbReference>
<dbReference type="PROSITE" id="PS50076">
    <property type="entry name" value="DNAJ_2"/>
    <property type="match status" value="1"/>
</dbReference>
<dbReference type="PRINTS" id="PR00625">
    <property type="entry name" value="JDOMAIN"/>
</dbReference>
<dbReference type="STRING" id="4529.A0A0E0N5Q3"/>
<dbReference type="InterPro" id="IPR051339">
    <property type="entry name" value="DnaJ_subfamily_B"/>
</dbReference>
<dbReference type="InterPro" id="IPR036869">
    <property type="entry name" value="J_dom_sf"/>
</dbReference>
<evidence type="ECO:0000313" key="4">
    <source>
        <dbReference type="Proteomes" id="UP000008022"/>
    </source>
</evidence>
<reference evidence="3" key="2">
    <citation type="submission" date="2015-06" db="UniProtKB">
        <authorList>
            <consortium name="EnsemblPlants"/>
        </authorList>
    </citation>
    <scope>IDENTIFICATION</scope>
</reference>
<keyword evidence="1" id="KW-0143">Chaperone</keyword>
<dbReference type="CDD" id="cd06257">
    <property type="entry name" value="DnaJ"/>
    <property type="match status" value="1"/>
</dbReference>
<proteinExistence type="predicted"/>
<dbReference type="PANTHER" id="PTHR24078:SF522">
    <property type="entry name" value="DNAJ CHAPERONE C-TERMINAL DOMAIN-CONTAINING PROTEIN"/>
    <property type="match status" value="1"/>
</dbReference>
<dbReference type="Pfam" id="PF01556">
    <property type="entry name" value="DnaJ_C"/>
    <property type="match status" value="1"/>
</dbReference>
<dbReference type="EnsemblPlants" id="ORUFI01G42390.1">
    <property type="protein sequence ID" value="ORUFI01G42390.1"/>
    <property type="gene ID" value="ORUFI01G42390"/>
</dbReference>
<dbReference type="AlphaFoldDB" id="A0A0E0N5Q3"/>
<dbReference type="InterPro" id="IPR008971">
    <property type="entry name" value="HSP40/DnaJ_pept-bd"/>
</dbReference>
<protein>
    <recommendedName>
        <fullName evidence="2">J domain-containing protein</fullName>
    </recommendedName>
</protein>
<reference evidence="4" key="1">
    <citation type="submission" date="2013-06" db="EMBL/GenBank/DDBJ databases">
        <authorList>
            <person name="Zhao Q."/>
        </authorList>
    </citation>
    <scope>NUCLEOTIDE SEQUENCE</scope>
    <source>
        <strain evidence="4">cv. W1943</strain>
    </source>
</reference>
<feature type="domain" description="J" evidence="2">
    <location>
        <begin position="77"/>
        <end position="176"/>
    </location>
</feature>
<dbReference type="InterPro" id="IPR002939">
    <property type="entry name" value="DnaJ_C"/>
</dbReference>
<dbReference type="InterPro" id="IPR001623">
    <property type="entry name" value="DnaJ_domain"/>
</dbReference>
<accession>A0A0E0N5Q3</accession>
<dbReference type="GO" id="GO:0051082">
    <property type="term" value="F:unfolded protein binding"/>
    <property type="evidence" value="ECO:0007669"/>
    <property type="project" value="InterPro"/>
</dbReference>
<keyword evidence="4" id="KW-1185">Reference proteome</keyword>
<dbReference type="OMA" id="ITFNGFT"/>